<keyword evidence="1" id="KW-0560">Oxidoreductase</keyword>
<feature type="coiled-coil region" evidence="3">
    <location>
        <begin position="410"/>
        <end position="444"/>
    </location>
</feature>
<dbReference type="GO" id="GO:0005615">
    <property type="term" value="C:extracellular space"/>
    <property type="evidence" value="ECO:0007669"/>
    <property type="project" value="TreeGrafter"/>
</dbReference>
<dbReference type="PROSITE" id="PS50292">
    <property type="entry name" value="PEROXIDASE_3"/>
    <property type="match status" value="1"/>
</dbReference>
<evidence type="ECO:0000313" key="5">
    <source>
        <dbReference type="EMBL" id="KAG8235448.1"/>
    </source>
</evidence>
<protein>
    <recommendedName>
        <fullName evidence="7">Peroxidasin</fullName>
    </recommendedName>
</protein>
<dbReference type="Pfam" id="PF03098">
    <property type="entry name" value="An_peroxidase"/>
    <property type="match status" value="1"/>
</dbReference>
<dbReference type="GO" id="GO:0006979">
    <property type="term" value="P:response to oxidative stress"/>
    <property type="evidence" value="ECO:0007669"/>
    <property type="project" value="InterPro"/>
</dbReference>
<keyword evidence="6" id="KW-1185">Reference proteome</keyword>
<feature type="compositionally biased region" description="Polar residues" evidence="4">
    <location>
        <begin position="374"/>
        <end position="388"/>
    </location>
</feature>
<dbReference type="InterPro" id="IPR037120">
    <property type="entry name" value="Haem_peroxidase_sf_animal"/>
</dbReference>
<dbReference type="AlphaFoldDB" id="A0A8K0KJJ1"/>
<dbReference type="SUPFAM" id="SSF48113">
    <property type="entry name" value="Heme-dependent peroxidases"/>
    <property type="match status" value="1"/>
</dbReference>
<keyword evidence="2" id="KW-0479">Metal-binding</keyword>
<dbReference type="InterPro" id="IPR010255">
    <property type="entry name" value="Haem_peroxidase_sf"/>
</dbReference>
<dbReference type="OrthoDB" id="823504at2759"/>
<proteinExistence type="predicted"/>
<evidence type="ECO:0008006" key="7">
    <source>
        <dbReference type="Google" id="ProtNLM"/>
    </source>
</evidence>
<evidence type="ECO:0000256" key="4">
    <source>
        <dbReference type="SAM" id="MobiDB-lite"/>
    </source>
</evidence>
<reference evidence="5" key="2">
    <citation type="submission" date="2017-10" db="EMBL/GenBank/DDBJ databases">
        <title>Ladona fulva Genome sequencing and assembly.</title>
        <authorList>
            <person name="Murali S."/>
            <person name="Richards S."/>
            <person name="Bandaranaike D."/>
            <person name="Bellair M."/>
            <person name="Blankenburg K."/>
            <person name="Chao H."/>
            <person name="Dinh H."/>
            <person name="Doddapaneni H."/>
            <person name="Dugan-Rocha S."/>
            <person name="Elkadiri S."/>
            <person name="Gnanaolivu R."/>
            <person name="Hernandez B."/>
            <person name="Skinner E."/>
            <person name="Javaid M."/>
            <person name="Lee S."/>
            <person name="Li M."/>
            <person name="Ming W."/>
            <person name="Munidasa M."/>
            <person name="Muniz J."/>
            <person name="Nguyen L."/>
            <person name="Hughes D."/>
            <person name="Osuji N."/>
            <person name="Pu L.-L."/>
            <person name="Puazo M."/>
            <person name="Qu C."/>
            <person name="Quiroz J."/>
            <person name="Raj R."/>
            <person name="Weissenberger G."/>
            <person name="Xin Y."/>
            <person name="Zou X."/>
            <person name="Han Y."/>
            <person name="Worley K."/>
            <person name="Muzny D."/>
            <person name="Gibbs R."/>
        </authorList>
    </citation>
    <scope>NUCLEOTIDE SEQUENCE</scope>
    <source>
        <strain evidence="5">Sampled in the wild</strain>
    </source>
</reference>
<dbReference type="PANTHER" id="PTHR11475">
    <property type="entry name" value="OXIDASE/PEROXIDASE"/>
    <property type="match status" value="1"/>
</dbReference>
<dbReference type="Proteomes" id="UP000792457">
    <property type="component" value="Unassembled WGS sequence"/>
</dbReference>
<reference evidence="5" key="1">
    <citation type="submission" date="2013-04" db="EMBL/GenBank/DDBJ databases">
        <authorList>
            <person name="Qu J."/>
            <person name="Murali S.C."/>
            <person name="Bandaranaike D."/>
            <person name="Bellair M."/>
            <person name="Blankenburg K."/>
            <person name="Chao H."/>
            <person name="Dinh H."/>
            <person name="Doddapaneni H."/>
            <person name="Downs B."/>
            <person name="Dugan-Rocha S."/>
            <person name="Elkadiri S."/>
            <person name="Gnanaolivu R.D."/>
            <person name="Hernandez B."/>
            <person name="Javaid M."/>
            <person name="Jayaseelan J.C."/>
            <person name="Lee S."/>
            <person name="Li M."/>
            <person name="Ming W."/>
            <person name="Munidasa M."/>
            <person name="Muniz J."/>
            <person name="Nguyen L."/>
            <person name="Ongeri F."/>
            <person name="Osuji N."/>
            <person name="Pu L.-L."/>
            <person name="Puazo M."/>
            <person name="Qu C."/>
            <person name="Quiroz J."/>
            <person name="Raj R."/>
            <person name="Weissenberger G."/>
            <person name="Xin Y."/>
            <person name="Zou X."/>
            <person name="Han Y."/>
            <person name="Richards S."/>
            <person name="Worley K."/>
            <person name="Muzny D."/>
            <person name="Gibbs R."/>
        </authorList>
    </citation>
    <scope>NUCLEOTIDE SEQUENCE</scope>
    <source>
        <strain evidence="5">Sampled in the wild</strain>
    </source>
</reference>
<sequence>MHTIWMREHNRLASELRQINPIWDGETIYQEARKIVGAEMQHITYTHWLPSIIGPTGMNMLGSYQGYNPMVDASISNVFATAAFRFGHSLINPVLQRLNYNFTSISEGPLPLHKAFFSPWRLVEEGGVDPLMRGLFSVPAKLKTPHQTLNSELTERLFEVAHEVALDLAAINIQRGRDHGLPGYNAYRKACDLREAETFDDLQYEIRNEKLREKLKHLYGHPGNVDVWVGGILEDPVPGGKIGPLFRCILVEQFRRLRDGDRFWYENPSVFKPEQLTQIKQSSLARVICDNGDNITEINQDVFVLPKHQNPQLVKCQTLPAINLRFWTECCHVNIFMNIRGCVDERFKSLSRSLVGRQRRAINYSYPSDRHSSFAEQSNSNATINSNPRLDGINEDLEVQGGTEDSMHFSDVYEERIEGLERMLEDFKKEMRQLKRKVKKLEQHCKIGDTSKSKSCVEENGTLRRNEETWSPDECTQCSCKVLACDFLE</sequence>
<evidence type="ECO:0000256" key="2">
    <source>
        <dbReference type="PIRSR" id="PIRSR619791-2"/>
    </source>
</evidence>
<name>A0A8K0KJJ1_LADFU</name>
<keyword evidence="3" id="KW-0175">Coiled coil</keyword>
<evidence type="ECO:0000313" key="6">
    <source>
        <dbReference type="Proteomes" id="UP000792457"/>
    </source>
</evidence>
<evidence type="ECO:0000256" key="1">
    <source>
        <dbReference type="ARBA" id="ARBA00022559"/>
    </source>
</evidence>
<dbReference type="Gene3D" id="2.10.70.10">
    <property type="entry name" value="Complement Module, domain 1"/>
    <property type="match status" value="1"/>
</dbReference>
<dbReference type="PRINTS" id="PR00457">
    <property type="entry name" value="ANPEROXIDASE"/>
</dbReference>
<feature type="binding site" description="axial binding residue" evidence="2">
    <location>
        <position position="88"/>
    </location>
    <ligand>
        <name>heme b</name>
        <dbReference type="ChEBI" id="CHEBI:60344"/>
    </ligand>
    <ligandPart>
        <name>Fe</name>
        <dbReference type="ChEBI" id="CHEBI:18248"/>
    </ligandPart>
</feature>
<dbReference type="PANTHER" id="PTHR11475:SF58">
    <property type="entry name" value="PEROXIDASIN"/>
    <property type="match status" value="1"/>
</dbReference>
<keyword evidence="1" id="KW-0575">Peroxidase</keyword>
<accession>A0A8K0KJJ1</accession>
<dbReference type="EMBL" id="KZ308910">
    <property type="protein sequence ID" value="KAG8235448.1"/>
    <property type="molecule type" value="Genomic_DNA"/>
</dbReference>
<dbReference type="GO" id="GO:0046872">
    <property type="term" value="F:metal ion binding"/>
    <property type="evidence" value="ECO:0007669"/>
    <property type="project" value="UniProtKB-KW"/>
</dbReference>
<keyword evidence="2" id="KW-0349">Heme</keyword>
<feature type="region of interest" description="Disordered" evidence="4">
    <location>
        <begin position="370"/>
        <end position="394"/>
    </location>
</feature>
<gene>
    <name evidence="5" type="ORF">J437_LFUL015796</name>
</gene>
<dbReference type="InterPro" id="IPR019791">
    <property type="entry name" value="Haem_peroxidase_animal"/>
</dbReference>
<dbReference type="Gene3D" id="1.10.640.10">
    <property type="entry name" value="Haem peroxidase domain superfamily, animal type"/>
    <property type="match status" value="1"/>
</dbReference>
<comment type="caution">
    <text evidence="5">The sequence shown here is derived from an EMBL/GenBank/DDBJ whole genome shotgun (WGS) entry which is preliminary data.</text>
</comment>
<dbReference type="GO" id="GO:0020037">
    <property type="term" value="F:heme binding"/>
    <property type="evidence" value="ECO:0007669"/>
    <property type="project" value="InterPro"/>
</dbReference>
<keyword evidence="2" id="KW-0408">Iron</keyword>
<dbReference type="GO" id="GO:0004601">
    <property type="term" value="F:peroxidase activity"/>
    <property type="evidence" value="ECO:0007669"/>
    <property type="project" value="UniProtKB-KW"/>
</dbReference>
<organism evidence="5 6">
    <name type="scientific">Ladona fulva</name>
    <name type="common">Scarce chaser dragonfly</name>
    <name type="synonym">Libellula fulva</name>
    <dbReference type="NCBI Taxonomy" id="123851"/>
    <lineage>
        <taxon>Eukaryota</taxon>
        <taxon>Metazoa</taxon>
        <taxon>Ecdysozoa</taxon>
        <taxon>Arthropoda</taxon>
        <taxon>Hexapoda</taxon>
        <taxon>Insecta</taxon>
        <taxon>Pterygota</taxon>
        <taxon>Palaeoptera</taxon>
        <taxon>Odonata</taxon>
        <taxon>Epiprocta</taxon>
        <taxon>Anisoptera</taxon>
        <taxon>Libelluloidea</taxon>
        <taxon>Libellulidae</taxon>
        <taxon>Ladona</taxon>
    </lineage>
</organism>
<evidence type="ECO:0000256" key="3">
    <source>
        <dbReference type="SAM" id="Coils"/>
    </source>
</evidence>